<dbReference type="STRING" id="6412.T1FXC1"/>
<evidence type="ECO:0000313" key="2">
    <source>
        <dbReference type="EnsemblMetazoa" id="HelroP63200"/>
    </source>
</evidence>
<dbReference type="KEGG" id="hro:HELRODRAFT_63200"/>
<protein>
    <submittedName>
        <fullName evidence="1 2">Uncharacterized protein</fullName>
    </submittedName>
</protein>
<gene>
    <name evidence="2" type="primary">20213469</name>
    <name evidence="1" type="ORF">HELRODRAFT_63200</name>
</gene>
<dbReference type="InterPro" id="IPR011989">
    <property type="entry name" value="ARM-like"/>
</dbReference>
<sequence>MADSLDHFLPSILTQDTKKKIQIYEEIMAYLKSPNASVKCEDFDKFLDGVTGWIVASNFKISLNGLDVLMCLMDLMRNNFQSYIPTCLSFYFIFSL</sequence>
<evidence type="ECO:0000313" key="1">
    <source>
        <dbReference type="EMBL" id="ESO13009.1"/>
    </source>
</evidence>
<dbReference type="HOGENOM" id="CLU_2489838_0_0_1"/>
<evidence type="ECO:0000313" key="3">
    <source>
        <dbReference type="Proteomes" id="UP000015101"/>
    </source>
</evidence>
<keyword evidence="3" id="KW-1185">Reference proteome</keyword>
<dbReference type="GeneID" id="20213469"/>
<dbReference type="EnsemblMetazoa" id="HelroT63200">
    <property type="protein sequence ID" value="HelroP63200"/>
    <property type="gene ID" value="HelroG63200"/>
</dbReference>
<proteinExistence type="predicted"/>
<accession>T1FXC1</accession>
<dbReference type="EMBL" id="KB095811">
    <property type="protein sequence ID" value="ESO13009.1"/>
    <property type="molecule type" value="Genomic_DNA"/>
</dbReference>
<dbReference type="InParanoid" id="T1FXC1"/>
<reference evidence="1 3" key="2">
    <citation type="journal article" date="2013" name="Nature">
        <title>Insights into bilaterian evolution from three spiralian genomes.</title>
        <authorList>
            <person name="Simakov O."/>
            <person name="Marletaz F."/>
            <person name="Cho S.J."/>
            <person name="Edsinger-Gonzales E."/>
            <person name="Havlak P."/>
            <person name="Hellsten U."/>
            <person name="Kuo D.H."/>
            <person name="Larsson T."/>
            <person name="Lv J."/>
            <person name="Arendt D."/>
            <person name="Savage R."/>
            <person name="Osoegawa K."/>
            <person name="de Jong P."/>
            <person name="Grimwood J."/>
            <person name="Chapman J.A."/>
            <person name="Shapiro H."/>
            <person name="Aerts A."/>
            <person name="Otillar R.P."/>
            <person name="Terry A.Y."/>
            <person name="Boore J.L."/>
            <person name="Grigoriev I.V."/>
            <person name="Lindberg D.R."/>
            <person name="Seaver E.C."/>
            <person name="Weisblat D.A."/>
            <person name="Putnam N.H."/>
            <person name="Rokhsar D.S."/>
        </authorList>
    </citation>
    <scope>NUCLEOTIDE SEQUENCE</scope>
</reference>
<dbReference type="OMA" id="PANSIEC"/>
<name>T1FXC1_HELRO</name>
<dbReference type="EMBL" id="AMQM01000283">
    <property type="status" value="NOT_ANNOTATED_CDS"/>
    <property type="molecule type" value="Genomic_DNA"/>
</dbReference>
<dbReference type="eggNOG" id="ENOG502S705">
    <property type="taxonomic scope" value="Eukaryota"/>
</dbReference>
<dbReference type="Proteomes" id="UP000015101">
    <property type="component" value="Unassembled WGS sequence"/>
</dbReference>
<reference evidence="2" key="3">
    <citation type="submission" date="2015-06" db="UniProtKB">
        <authorList>
            <consortium name="EnsemblMetazoa"/>
        </authorList>
    </citation>
    <scope>IDENTIFICATION</scope>
</reference>
<dbReference type="CTD" id="20213469"/>
<organism evidence="2 3">
    <name type="scientific">Helobdella robusta</name>
    <name type="common">Californian leech</name>
    <dbReference type="NCBI Taxonomy" id="6412"/>
    <lineage>
        <taxon>Eukaryota</taxon>
        <taxon>Metazoa</taxon>
        <taxon>Spiralia</taxon>
        <taxon>Lophotrochozoa</taxon>
        <taxon>Annelida</taxon>
        <taxon>Clitellata</taxon>
        <taxon>Hirudinea</taxon>
        <taxon>Rhynchobdellida</taxon>
        <taxon>Glossiphoniidae</taxon>
        <taxon>Helobdella</taxon>
    </lineage>
</organism>
<dbReference type="OrthoDB" id="46159at2759"/>
<dbReference type="RefSeq" id="XP_009009729.1">
    <property type="nucleotide sequence ID" value="XM_009011481.1"/>
</dbReference>
<reference evidence="3" key="1">
    <citation type="submission" date="2012-12" db="EMBL/GenBank/DDBJ databases">
        <authorList>
            <person name="Hellsten U."/>
            <person name="Grimwood J."/>
            <person name="Chapman J.A."/>
            <person name="Shapiro H."/>
            <person name="Aerts A."/>
            <person name="Otillar R.P."/>
            <person name="Terry A.Y."/>
            <person name="Boore J.L."/>
            <person name="Simakov O."/>
            <person name="Marletaz F."/>
            <person name="Cho S.-J."/>
            <person name="Edsinger-Gonzales E."/>
            <person name="Havlak P."/>
            <person name="Kuo D.-H."/>
            <person name="Larsson T."/>
            <person name="Lv J."/>
            <person name="Arendt D."/>
            <person name="Savage R."/>
            <person name="Osoegawa K."/>
            <person name="de Jong P."/>
            <person name="Lindberg D.R."/>
            <person name="Seaver E.C."/>
            <person name="Weisblat D.A."/>
            <person name="Putnam N.H."/>
            <person name="Grigoriev I.V."/>
            <person name="Rokhsar D.S."/>
        </authorList>
    </citation>
    <scope>NUCLEOTIDE SEQUENCE</scope>
</reference>
<dbReference type="AlphaFoldDB" id="T1FXC1"/>
<dbReference type="Gene3D" id="1.25.10.10">
    <property type="entry name" value="Leucine-rich Repeat Variant"/>
    <property type="match status" value="1"/>
</dbReference>